<dbReference type="InterPro" id="IPR026784">
    <property type="entry name" value="Coact_PPARg"/>
</dbReference>
<reference evidence="2" key="2">
    <citation type="submission" date="2025-05" db="UniProtKB">
        <authorList>
            <consortium name="EnsemblMetazoa"/>
        </authorList>
    </citation>
    <scope>IDENTIFICATION</scope>
    <source>
        <strain evidence="2">Foshan</strain>
    </source>
</reference>
<protein>
    <recommendedName>
        <fullName evidence="4">Constitutive coactivator of peroxisome proliferator-activated receptor gamma</fullName>
    </recommendedName>
</protein>
<evidence type="ECO:0000313" key="2">
    <source>
        <dbReference type="EnsemblMetazoa" id="AALFPA23_002618.P2534"/>
    </source>
</evidence>
<comment type="similarity">
    <text evidence="1">Belongs to the constitutive coactivator of PPAR-gamma family.</text>
</comment>
<dbReference type="EnsemblMetazoa" id="AALFPA23_002618.R2534">
    <property type="protein sequence ID" value="AALFPA23_002618.P2534"/>
    <property type="gene ID" value="AALFPA23_002618"/>
</dbReference>
<sequence>MGVSGLATYLTRNGCSHEVNIPDEIQKCGKKEPLIVIDLLTVICSLSGPINEQIYGCRNQFAWANVTHFCDRMIEAGARLVFFIDGKLQESKYEHWTQRQEQVYNECLRNVQHGHGNIRGNVVKHAFISALVAAAREKAVLITSYDVECDKDLAAYAKKHDALSIITSDTDFLIFEGNFRIWSSSDLNLKLMKTKEWNREQLRQNLNLEWNQMPFFAAIAGNDNFKFRPSGMRDLNTVAQRVRELNLRRGSTKITMGLYNKIFGTQNYNNKISFENAVQFYDTDYAIQQPIVPSEMHHYPNCALSIILGIPGSIRLPCLDLREANYSQIALYMYRRQLGVLFFHRSDVSEQILTSPVFIKLSHYDTYRIIDTTPITPPLSIKVPLPEELYSLDPQISESLEVIKYRMLTWVVSDTLTYEEICHIDPRYLLDVLTLYFLIETNLLDIMTADIILLTIDDCIKNRIPWEIPLQRPRKPNVTTSFRYTNFYARMYCNAETVGLRKQLASTFLCKFDGVYFNNVVDALRCDADLLAYKLEPIKSYRVYAKLA</sequence>
<dbReference type="PANTHER" id="PTHR15976">
    <property type="entry name" value="CONSTITUTIVE COACTIVATOR OF PEROXISOME PROLIFERATOR-ACTIVATED RECEPTOR GAMMA"/>
    <property type="match status" value="1"/>
</dbReference>
<dbReference type="Proteomes" id="UP000069940">
    <property type="component" value="Unassembled WGS sequence"/>
</dbReference>
<proteinExistence type="inferred from homology"/>
<dbReference type="GeneID" id="109402266"/>
<keyword evidence="3" id="KW-1185">Reference proteome</keyword>
<dbReference type="RefSeq" id="XP_029712871.2">
    <property type="nucleotide sequence ID" value="XM_029857011.2"/>
</dbReference>
<accession>A0ABM1XT55</accession>
<dbReference type="PANTHER" id="PTHR15976:SF16">
    <property type="entry name" value="ASTEROID DOMAIN-CONTAINING PROTEIN"/>
    <property type="match status" value="1"/>
</dbReference>
<evidence type="ECO:0000256" key="1">
    <source>
        <dbReference type="ARBA" id="ARBA00009495"/>
    </source>
</evidence>
<evidence type="ECO:0008006" key="4">
    <source>
        <dbReference type="Google" id="ProtNLM"/>
    </source>
</evidence>
<evidence type="ECO:0000313" key="3">
    <source>
        <dbReference type="Proteomes" id="UP000069940"/>
    </source>
</evidence>
<dbReference type="Gene3D" id="3.40.50.1010">
    <property type="entry name" value="5'-nuclease"/>
    <property type="match status" value="1"/>
</dbReference>
<dbReference type="SUPFAM" id="SSF88723">
    <property type="entry name" value="PIN domain-like"/>
    <property type="match status" value="1"/>
</dbReference>
<dbReference type="InterPro" id="IPR029060">
    <property type="entry name" value="PIN-like_dom_sf"/>
</dbReference>
<name>A0ABM1XT55_AEDAL</name>
<organism evidence="2 3">
    <name type="scientific">Aedes albopictus</name>
    <name type="common">Asian tiger mosquito</name>
    <name type="synonym">Stegomyia albopicta</name>
    <dbReference type="NCBI Taxonomy" id="7160"/>
    <lineage>
        <taxon>Eukaryota</taxon>
        <taxon>Metazoa</taxon>
        <taxon>Ecdysozoa</taxon>
        <taxon>Arthropoda</taxon>
        <taxon>Hexapoda</taxon>
        <taxon>Insecta</taxon>
        <taxon>Pterygota</taxon>
        <taxon>Neoptera</taxon>
        <taxon>Endopterygota</taxon>
        <taxon>Diptera</taxon>
        <taxon>Nematocera</taxon>
        <taxon>Culicoidea</taxon>
        <taxon>Culicidae</taxon>
        <taxon>Culicinae</taxon>
        <taxon>Aedini</taxon>
        <taxon>Aedes</taxon>
        <taxon>Stegomyia</taxon>
    </lineage>
</organism>
<reference evidence="3" key="1">
    <citation type="journal article" date="2015" name="Proc. Natl. Acad. Sci. U.S.A.">
        <title>Genome sequence of the Asian Tiger mosquito, Aedes albopictus, reveals insights into its biology, genetics, and evolution.</title>
        <authorList>
            <person name="Chen X.G."/>
            <person name="Jiang X."/>
            <person name="Gu J."/>
            <person name="Xu M."/>
            <person name="Wu Y."/>
            <person name="Deng Y."/>
            <person name="Zhang C."/>
            <person name="Bonizzoni M."/>
            <person name="Dermauw W."/>
            <person name="Vontas J."/>
            <person name="Armbruster P."/>
            <person name="Huang X."/>
            <person name="Yang Y."/>
            <person name="Zhang H."/>
            <person name="He W."/>
            <person name="Peng H."/>
            <person name="Liu Y."/>
            <person name="Wu K."/>
            <person name="Chen J."/>
            <person name="Lirakis M."/>
            <person name="Topalis P."/>
            <person name="Van Leeuwen T."/>
            <person name="Hall A.B."/>
            <person name="Jiang X."/>
            <person name="Thorpe C."/>
            <person name="Mueller R.L."/>
            <person name="Sun C."/>
            <person name="Waterhouse R.M."/>
            <person name="Yan G."/>
            <person name="Tu Z.J."/>
            <person name="Fang X."/>
            <person name="James A.A."/>
        </authorList>
    </citation>
    <scope>NUCLEOTIDE SEQUENCE [LARGE SCALE GENOMIC DNA]</scope>
    <source>
        <strain evidence="3">Foshan</strain>
    </source>
</reference>